<dbReference type="EnsemblMetazoa" id="tetur08g05630.1">
    <property type="protein sequence ID" value="tetur08g05630.1"/>
    <property type="gene ID" value="tetur08g05630"/>
</dbReference>
<dbReference type="HOGENOM" id="CLU_065464_0_0_1"/>
<proteinExistence type="inferred from homology"/>
<feature type="domain" description="Large ribosomal subunit protein uL6 alpha-beta" evidence="6">
    <location>
        <begin position="12"/>
        <end position="83"/>
    </location>
</feature>
<dbReference type="GO" id="GO:0003735">
    <property type="term" value="F:structural constituent of ribosome"/>
    <property type="evidence" value="ECO:0007669"/>
    <property type="project" value="InterPro"/>
</dbReference>
<protein>
    <recommendedName>
        <fullName evidence="4">Large ribosomal subunit protein uL6</fullName>
    </recommendedName>
    <alternativeName>
        <fullName evidence="5">60S ribosomal protein L9</fullName>
    </alternativeName>
</protein>
<dbReference type="SUPFAM" id="SSF56053">
    <property type="entry name" value="Ribosomal protein L6"/>
    <property type="match status" value="2"/>
</dbReference>
<dbReference type="PANTHER" id="PTHR11655">
    <property type="entry name" value="60S/50S RIBOSOMAL PROTEIN L6/L9"/>
    <property type="match status" value="1"/>
</dbReference>
<dbReference type="FunFam" id="3.90.930.12:FF:000003">
    <property type="entry name" value="60S ribosomal protein L9"/>
    <property type="match status" value="1"/>
</dbReference>
<evidence type="ECO:0000256" key="4">
    <source>
        <dbReference type="ARBA" id="ARBA00035246"/>
    </source>
</evidence>
<dbReference type="STRING" id="32264.T1KBX6"/>
<dbReference type="EMBL" id="CAEY01001956">
    <property type="status" value="NOT_ANNOTATED_CDS"/>
    <property type="molecule type" value="Genomic_DNA"/>
</dbReference>
<evidence type="ECO:0000256" key="2">
    <source>
        <dbReference type="ARBA" id="ARBA00022980"/>
    </source>
</evidence>
<dbReference type="Gene3D" id="3.90.930.12">
    <property type="entry name" value="Ribosomal protein L6, alpha-beta domain"/>
    <property type="match status" value="2"/>
</dbReference>
<name>T1KBX6_TETUR</name>
<evidence type="ECO:0000256" key="5">
    <source>
        <dbReference type="ARBA" id="ARBA00035349"/>
    </source>
</evidence>
<evidence type="ECO:0000313" key="8">
    <source>
        <dbReference type="Proteomes" id="UP000015104"/>
    </source>
</evidence>
<gene>
    <name evidence="7" type="primary">107362720</name>
</gene>
<dbReference type="InterPro" id="IPR020040">
    <property type="entry name" value="Ribosomal_uL6_a/b-dom"/>
</dbReference>
<dbReference type="Pfam" id="PF00347">
    <property type="entry name" value="Ribosomal_L6"/>
    <property type="match status" value="2"/>
</dbReference>
<dbReference type="KEGG" id="tut:107362720"/>
<keyword evidence="2" id="KW-0689">Ribosomal protein</keyword>
<dbReference type="AlphaFoldDB" id="T1KBX6"/>
<feature type="domain" description="Large ribosomal subunit protein uL6 alpha-beta" evidence="6">
    <location>
        <begin position="97"/>
        <end position="176"/>
    </location>
</feature>
<dbReference type="eggNOG" id="KOG3255">
    <property type="taxonomic scope" value="Eukaryota"/>
</dbReference>
<accession>T1KBX6</accession>
<keyword evidence="3" id="KW-0687">Ribonucleoprotein</keyword>
<dbReference type="Proteomes" id="UP000015104">
    <property type="component" value="Unassembled WGS sequence"/>
</dbReference>
<keyword evidence="8" id="KW-1185">Reference proteome</keyword>
<dbReference type="FunFam" id="3.90.930.12:FF:000004">
    <property type="entry name" value="60S ribosomal protein L9"/>
    <property type="match status" value="1"/>
</dbReference>
<dbReference type="PANTHER" id="PTHR11655:SF16">
    <property type="entry name" value="60S RIBOSOMAL PROTEIN L9"/>
    <property type="match status" value="1"/>
</dbReference>
<evidence type="ECO:0000259" key="6">
    <source>
        <dbReference type="Pfam" id="PF00347"/>
    </source>
</evidence>
<dbReference type="GO" id="GO:0022625">
    <property type="term" value="C:cytosolic large ribosomal subunit"/>
    <property type="evidence" value="ECO:0007669"/>
    <property type="project" value="TreeGrafter"/>
</dbReference>
<reference evidence="8" key="1">
    <citation type="submission" date="2011-08" db="EMBL/GenBank/DDBJ databases">
        <authorList>
            <person name="Rombauts S."/>
        </authorList>
    </citation>
    <scope>NUCLEOTIDE SEQUENCE</scope>
    <source>
        <strain evidence="8">London</strain>
    </source>
</reference>
<evidence type="ECO:0000256" key="3">
    <source>
        <dbReference type="ARBA" id="ARBA00023274"/>
    </source>
</evidence>
<dbReference type="OMA" id="YAHFPMK"/>
<dbReference type="PIRSF" id="PIRSF002162">
    <property type="entry name" value="Ribosomal_L6"/>
    <property type="match status" value="1"/>
</dbReference>
<dbReference type="InterPro" id="IPR000702">
    <property type="entry name" value="Ribosomal_uL6-like"/>
</dbReference>
<dbReference type="InterPro" id="IPR036789">
    <property type="entry name" value="Ribosomal_uL6-like_a/b-dom_sf"/>
</dbReference>
<evidence type="ECO:0000313" key="7">
    <source>
        <dbReference type="EnsemblMetazoa" id="tetur08g05630.1"/>
    </source>
</evidence>
<dbReference type="OrthoDB" id="10252633at2759"/>
<dbReference type="PROSITE" id="PS00700">
    <property type="entry name" value="RIBOSOMAL_L6_2"/>
    <property type="match status" value="1"/>
</dbReference>
<organism evidence="7 8">
    <name type="scientific">Tetranychus urticae</name>
    <name type="common">Two-spotted spider mite</name>
    <dbReference type="NCBI Taxonomy" id="32264"/>
    <lineage>
        <taxon>Eukaryota</taxon>
        <taxon>Metazoa</taxon>
        <taxon>Ecdysozoa</taxon>
        <taxon>Arthropoda</taxon>
        <taxon>Chelicerata</taxon>
        <taxon>Arachnida</taxon>
        <taxon>Acari</taxon>
        <taxon>Acariformes</taxon>
        <taxon>Trombidiformes</taxon>
        <taxon>Prostigmata</taxon>
        <taxon>Eleutherengona</taxon>
        <taxon>Raphignathae</taxon>
        <taxon>Tetranychoidea</taxon>
        <taxon>Tetranychidae</taxon>
        <taxon>Tetranychus</taxon>
    </lineage>
</organism>
<evidence type="ECO:0000256" key="1">
    <source>
        <dbReference type="ARBA" id="ARBA00009356"/>
    </source>
</evidence>
<sequence>MKTIHAQQEVIIPPKVTASVNNGVVKITGPRGTLKRNFGHGHLQISMLGNKRLLVQKWFGNKKQLALVRTVCSHVQNMIKGVTLGFRYKMRSVYRHFPINIAIQNEGKLVEIRNFLGEKFLRSVDMQPGVTCYMSTAQKDEIILEGNDIELVSKSAARIQQSTTVKDKDIRKFLDGVYVSEKTTIETPAS</sequence>
<dbReference type="GO" id="GO:0019843">
    <property type="term" value="F:rRNA binding"/>
    <property type="evidence" value="ECO:0007669"/>
    <property type="project" value="InterPro"/>
</dbReference>
<comment type="similarity">
    <text evidence="1">Belongs to the universal ribosomal protein uL6 family.</text>
</comment>
<dbReference type="GO" id="GO:0002181">
    <property type="term" value="P:cytoplasmic translation"/>
    <property type="evidence" value="ECO:0007669"/>
    <property type="project" value="TreeGrafter"/>
</dbReference>
<reference evidence="7" key="2">
    <citation type="submission" date="2015-06" db="UniProtKB">
        <authorList>
            <consortium name="EnsemblMetazoa"/>
        </authorList>
    </citation>
    <scope>IDENTIFICATION</scope>
</reference>
<dbReference type="InterPro" id="IPR002359">
    <property type="entry name" value="Ribosomal_uL6_CS2"/>
</dbReference>